<accession>A0A7X8TGX4</accession>
<keyword evidence="4" id="KW-1185">Reference proteome</keyword>
<dbReference type="EMBL" id="JABAHY010000001">
    <property type="protein sequence ID" value="NLS08495.1"/>
    <property type="molecule type" value="Genomic_DNA"/>
</dbReference>
<dbReference type="Proteomes" id="UP000523139">
    <property type="component" value="Unassembled WGS sequence"/>
</dbReference>
<dbReference type="CDD" id="cd07814">
    <property type="entry name" value="SRPBCC_CalC_Aha1-like"/>
    <property type="match status" value="1"/>
</dbReference>
<organism evidence="3 4">
    <name type="scientific">Nesterenkonia sedimenti</name>
    <dbReference type="NCBI Taxonomy" id="1463632"/>
    <lineage>
        <taxon>Bacteria</taxon>
        <taxon>Bacillati</taxon>
        <taxon>Actinomycetota</taxon>
        <taxon>Actinomycetes</taxon>
        <taxon>Micrococcales</taxon>
        <taxon>Micrococcaceae</taxon>
        <taxon>Nesterenkonia</taxon>
    </lineage>
</organism>
<dbReference type="RefSeq" id="WP_168886002.1">
    <property type="nucleotide sequence ID" value="NZ_JABAHY010000001.1"/>
</dbReference>
<comment type="caution">
    <text evidence="3">The sequence shown here is derived from an EMBL/GenBank/DDBJ whole genome shotgun (WGS) entry which is preliminary data.</text>
</comment>
<evidence type="ECO:0000259" key="2">
    <source>
        <dbReference type="Pfam" id="PF08327"/>
    </source>
</evidence>
<name>A0A7X8TGX4_9MICC</name>
<dbReference type="InterPro" id="IPR013538">
    <property type="entry name" value="ASHA1/2-like_C"/>
</dbReference>
<sequence>MPITDVTKDPENLSLTIMADFPVSVRRLWDAYVDPRQLEKFWGPPEYPATFIRHDLYPGGKSFYYMTGPSGNRSYNYWEFLSVEVGQSFEVISGLEDCYARLEREVPVGA</sequence>
<comment type="similarity">
    <text evidence="1">Belongs to the AHA1 family.</text>
</comment>
<dbReference type="Pfam" id="PF08327">
    <property type="entry name" value="AHSA1"/>
    <property type="match status" value="1"/>
</dbReference>
<evidence type="ECO:0000256" key="1">
    <source>
        <dbReference type="ARBA" id="ARBA00006817"/>
    </source>
</evidence>
<evidence type="ECO:0000313" key="4">
    <source>
        <dbReference type="Proteomes" id="UP000523139"/>
    </source>
</evidence>
<gene>
    <name evidence="3" type="ORF">HGQ17_00430</name>
</gene>
<dbReference type="SUPFAM" id="SSF55961">
    <property type="entry name" value="Bet v1-like"/>
    <property type="match status" value="1"/>
</dbReference>
<evidence type="ECO:0000313" key="3">
    <source>
        <dbReference type="EMBL" id="NLS08495.1"/>
    </source>
</evidence>
<reference evidence="3 4" key="1">
    <citation type="submission" date="2020-04" db="EMBL/GenBank/DDBJ databases">
        <title>Nesterenkonia sp. nov., isolated from marine sediment.</title>
        <authorList>
            <person name="Zhang G."/>
        </authorList>
    </citation>
    <scope>NUCLEOTIDE SEQUENCE [LARGE SCALE GENOMIC DNA]</scope>
    <source>
        <strain evidence="3 4">MY13</strain>
    </source>
</reference>
<feature type="domain" description="Activator of Hsp90 ATPase homologue 1/2-like C-terminal" evidence="2">
    <location>
        <begin position="23"/>
        <end position="90"/>
    </location>
</feature>
<proteinExistence type="inferred from homology"/>
<dbReference type="InterPro" id="IPR023393">
    <property type="entry name" value="START-like_dom_sf"/>
</dbReference>
<dbReference type="AlphaFoldDB" id="A0A7X8TGX4"/>
<dbReference type="Gene3D" id="3.30.530.20">
    <property type="match status" value="1"/>
</dbReference>
<protein>
    <submittedName>
        <fullName evidence="3">SRPBCC domain-containing protein</fullName>
    </submittedName>
</protein>